<evidence type="ECO:0000313" key="7">
    <source>
        <dbReference type="Proteomes" id="UP001365542"/>
    </source>
</evidence>
<dbReference type="PANTHER" id="PTHR16056">
    <property type="entry name" value="REGULATOR OF MICROTUBULE DYNAMICS PROTEIN"/>
    <property type="match status" value="1"/>
</dbReference>
<protein>
    <recommendedName>
        <fullName evidence="3">Pre-rRNA-processing protein</fullName>
    </recommendedName>
</protein>
<evidence type="ECO:0000313" key="6">
    <source>
        <dbReference type="EMBL" id="KAK6544063.1"/>
    </source>
</evidence>
<comment type="subcellular location">
    <subcellularLocation>
        <location evidence="1 3">Nucleus</location>
    </subcellularLocation>
</comment>
<name>A0AAV9XPZ2_9PEZI</name>
<dbReference type="Pfam" id="PF12333">
    <property type="entry name" value="Ipi1_N"/>
    <property type="match status" value="1"/>
</dbReference>
<proteinExistence type="inferred from homology"/>
<dbReference type="GO" id="GO:0006364">
    <property type="term" value="P:rRNA processing"/>
    <property type="evidence" value="ECO:0007669"/>
    <property type="project" value="UniProtKB-UniRule"/>
</dbReference>
<gene>
    <name evidence="6" type="primary">IPI1</name>
    <name evidence="6" type="ORF">TWF694_000775</name>
</gene>
<dbReference type="PANTHER" id="PTHR16056:SF2">
    <property type="entry name" value="TESTIS-EXPRESSED PROTEIN 10"/>
    <property type="match status" value="1"/>
</dbReference>
<feature type="region of interest" description="Disordered" evidence="4">
    <location>
        <begin position="1"/>
        <end position="37"/>
    </location>
</feature>
<organism evidence="6 7">
    <name type="scientific">Orbilia ellipsospora</name>
    <dbReference type="NCBI Taxonomy" id="2528407"/>
    <lineage>
        <taxon>Eukaryota</taxon>
        <taxon>Fungi</taxon>
        <taxon>Dikarya</taxon>
        <taxon>Ascomycota</taxon>
        <taxon>Pezizomycotina</taxon>
        <taxon>Orbiliomycetes</taxon>
        <taxon>Orbiliales</taxon>
        <taxon>Orbiliaceae</taxon>
        <taxon>Orbilia</taxon>
    </lineage>
</organism>
<evidence type="ECO:0000256" key="4">
    <source>
        <dbReference type="SAM" id="MobiDB-lite"/>
    </source>
</evidence>
<comment type="caution">
    <text evidence="6">The sequence shown here is derived from an EMBL/GenBank/DDBJ whole genome shotgun (WGS) entry which is preliminary data.</text>
</comment>
<evidence type="ECO:0000256" key="1">
    <source>
        <dbReference type="ARBA" id="ARBA00004123"/>
    </source>
</evidence>
<sequence>MGSSSKKKKEKQKDFAKPKLKVGKTKPKADNHTSTSFRSKAIVVGHQSLNTAAPTLQTQLKHNLTLLNHHAYSTRRDSLAHIASVLSSSPASNPPISYSILLPALAPLTLDSAAPVRTQLLTLLTSLTKPKDLRQDAIIPVDAVRMHTPRFLLYVHSAMTHISADIRGDSTNFLSWLLDVVGEDAVRGAKGWGKTLKCWMVLLGWESGKSGPGIRTSSIEFSDPGKNKKASLQHLIVLKKFLSVGMLENETPLSHYDIRMADLLRPHQYTESHLMPKTSNIYAHLSLFATGGVMENVNEEDAEGSAEDFDSRRRIVNNVFEGNIRAGLHTRLQEGGEIGRLAGGLLKVMDKALKADRLDTH</sequence>
<dbReference type="InterPro" id="IPR024679">
    <property type="entry name" value="Ipi1_N"/>
</dbReference>
<feature type="domain" description="Pre-rRNA-processing protein Ipi1 N-terminal" evidence="5">
    <location>
        <begin position="143"/>
        <end position="242"/>
    </location>
</feature>
<accession>A0AAV9XPZ2</accession>
<comment type="subunit">
    <text evidence="3">Component of the RIX1 complex.</text>
</comment>
<evidence type="ECO:0000256" key="2">
    <source>
        <dbReference type="ARBA" id="ARBA00023242"/>
    </source>
</evidence>
<evidence type="ECO:0000256" key="3">
    <source>
        <dbReference type="RuleBase" id="RU368021"/>
    </source>
</evidence>
<dbReference type="GO" id="GO:0120330">
    <property type="term" value="C:rixosome complex"/>
    <property type="evidence" value="ECO:0007669"/>
    <property type="project" value="UniProtKB-UniRule"/>
</dbReference>
<comment type="function">
    <text evidence="3">Component of the RIX1 complex required for processing of ITS2 sequences from 35S pre-rRNA.</text>
</comment>
<keyword evidence="2 3" id="KW-0539">Nucleus</keyword>
<dbReference type="GO" id="GO:0005634">
    <property type="term" value="C:nucleus"/>
    <property type="evidence" value="ECO:0007669"/>
    <property type="project" value="UniProtKB-SubCell"/>
</dbReference>
<feature type="compositionally biased region" description="Basic residues" evidence="4">
    <location>
        <begin position="1"/>
        <end position="10"/>
    </location>
</feature>
<evidence type="ECO:0000259" key="5">
    <source>
        <dbReference type="Pfam" id="PF12333"/>
    </source>
</evidence>
<keyword evidence="7" id="KW-1185">Reference proteome</keyword>
<comment type="similarity">
    <text evidence="3">Belongs to the IPI1/TEX10 family.</text>
</comment>
<keyword evidence="3" id="KW-0690">Ribosome biogenesis</keyword>
<dbReference type="AlphaFoldDB" id="A0AAV9XPZ2"/>
<dbReference type="EMBL" id="JAVHJO010000001">
    <property type="protein sequence ID" value="KAK6544063.1"/>
    <property type="molecule type" value="Genomic_DNA"/>
</dbReference>
<dbReference type="Proteomes" id="UP001365542">
    <property type="component" value="Unassembled WGS sequence"/>
</dbReference>
<keyword evidence="3" id="KW-0698">rRNA processing</keyword>
<reference evidence="6 7" key="1">
    <citation type="submission" date="2019-10" db="EMBL/GenBank/DDBJ databases">
        <authorList>
            <person name="Palmer J.M."/>
        </authorList>
    </citation>
    <scope>NUCLEOTIDE SEQUENCE [LARGE SCALE GENOMIC DNA]</scope>
    <source>
        <strain evidence="6 7">TWF694</strain>
    </source>
</reference>